<feature type="domain" description="WH2" evidence="6">
    <location>
        <begin position="620"/>
        <end position="639"/>
    </location>
</feature>
<name>A0A0M3II89_ASCLU</name>
<dbReference type="InterPro" id="IPR000697">
    <property type="entry name" value="WH1/EVH1_dom"/>
</dbReference>
<feature type="compositionally biased region" description="Polar residues" evidence="4">
    <location>
        <begin position="206"/>
        <end position="215"/>
    </location>
</feature>
<feature type="compositionally biased region" description="Low complexity" evidence="4">
    <location>
        <begin position="530"/>
        <end position="539"/>
    </location>
</feature>
<feature type="compositionally biased region" description="Basic and acidic residues" evidence="4">
    <location>
        <begin position="657"/>
        <end position="669"/>
    </location>
</feature>
<feature type="compositionally biased region" description="Polar residues" evidence="4">
    <location>
        <begin position="228"/>
        <end position="241"/>
    </location>
</feature>
<feature type="domain" description="CRIB" evidence="5">
    <location>
        <begin position="316"/>
        <end position="329"/>
    </location>
</feature>
<dbReference type="InterPro" id="IPR003124">
    <property type="entry name" value="WH2_dom"/>
</dbReference>
<dbReference type="Pfam" id="PF00568">
    <property type="entry name" value="WH1"/>
    <property type="match status" value="1"/>
</dbReference>
<dbReference type="SUPFAM" id="SSF50729">
    <property type="entry name" value="PH domain-like"/>
    <property type="match status" value="1"/>
</dbReference>
<feature type="compositionally biased region" description="Basic and acidic residues" evidence="4">
    <location>
        <begin position="629"/>
        <end position="641"/>
    </location>
</feature>
<feature type="compositionally biased region" description="Polar residues" evidence="4">
    <location>
        <begin position="603"/>
        <end position="622"/>
    </location>
</feature>
<dbReference type="WBParaSite" id="ALUE_0001823401-mRNA-1">
    <property type="protein sequence ID" value="ALUE_0001823401-mRNA-1"/>
    <property type="gene ID" value="ALUE_0001823401"/>
</dbReference>
<proteinExistence type="predicted"/>
<keyword evidence="2" id="KW-0677">Repeat</keyword>
<dbReference type="GO" id="GO:0003779">
    <property type="term" value="F:actin binding"/>
    <property type="evidence" value="ECO:0007669"/>
    <property type="project" value="InterPro"/>
</dbReference>
<dbReference type="InterPro" id="IPR000095">
    <property type="entry name" value="CRIB_dom"/>
</dbReference>
<protein>
    <submittedName>
        <fullName evidence="8">CRIB domain-containing protein</fullName>
    </submittedName>
</protein>
<dbReference type="InterPro" id="IPR011993">
    <property type="entry name" value="PH-like_dom_sf"/>
</dbReference>
<evidence type="ECO:0000256" key="1">
    <source>
        <dbReference type="ARBA" id="ARBA00004123"/>
    </source>
</evidence>
<dbReference type="PROSITE" id="PS51082">
    <property type="entry name" value="WH2"/>
    <property type="match status" value="1"/>
</dbReference>
<evidence type="ECO:0000313" key="8">
    <source>
        <dbReference type="WBParaSite" id="ALUE_0001823401-mRNA-1"/>
    </source>
</evidence>
<evidence type="ECO:0000256" key="4">
    <source>
        <dbReference type="SAM" id="MobiDB-lite"/>
    </source>
</evidence>
<dbReference type="Proteomes" id="UP000036681">
    <property type="component" value="Unplaced"/>
</dbReference>
<feature type="region of interest" description="Disordered" evidence="4">
    <location>
        <begin position="489"/>
        <end position="539"/>
    </location>
</feature>
<accession>A0A0M3II89</accession>
<feature type="compositionally biased region" description="Pro residues" evidence="4">
    <location>
        <begin position="586"/>
        <end position="599"/>
    </location>
</feature>
<dbReference type="GO" id="GO:0005634">
    <property type="term" value="C:nucleus"/>
    <property type="evidence" value="ECO:0007669"/>
    <property type="project" value="UniProtKB-SubCell"/>
</dbReference>
<keyword evidence="7" id="KW-1185">Reference proteome</keyword>
<feature type="compositionally biased region" description="Polar residues" evidence="4">
    <location>
        <begin position="568"/>
        <end position="578"/>
    </location>
</feature>
<dbReference type="AlphaFoldDB" id="A0A0M3II89"/>
<evidence type="ECO:0000256" key="3">
    <source>
        <dbReference type="ARBA" id="ARBA00023242"/>
    </source>
</evidence>
<feature type="region of interest" description="Disordered" evidence="4">
    <location>
        <begin position="568"/>
        <end position="682"/>
    </location>
</feature>
<evidence type="ECO:0000259" key="6">
    <source>
        <dbReference type="PROSITE" id="PS51082"/>
    </source>
</evidence>
<dbReference type="PROSITE" id="PS50108">
    <property type="entry name" value="CRIB"/>
    <property type="match status" value="1"/>
</dbReference>
<reference evidence="8" key="1">
    <citation type="submission" date="2016-05" db="UniProtKB">
        <authorList>
            <consortium name="WormBaseParasite"/>
        </authorList>
    </citation>
    <scope>IDENTIFICATION</scope>
</reference>
<sequence>MNLTSKNDNVSSSSNNEIRNTIIHQSNALIAYFSTGSRENVSTTLLKPSDNRKIFDYLGSRENVSTTLLKPSDNRKIFDYLGPRCFTLATGVAQLLQADIQKYQWEIIGIGVACYVRDYNRREVSVQLIDPGYLGSSMERCKLILSPDVTFIKKHSNLITFEADDDTSYALNFSLSVEAEKFFFTVHHQQTERRRRKAMKKECTNTTQMQQASQPSRRRRKAMKKECTNTTQMQQASQPSIPSINETREKILEISKQTTCETHQLHRTHNNMTAKGISTDLSAKMHNAITSLKRSVPKRKKSEAKKNKGGLNKLDIGFPTDFVHKAHCGTDSFIDDSEVDQTVREIYAFLMIDINKADEQEINMIRGQVTFHGPDKLRSSMRRSRPPMLNINENDAESLMTAANSLNSLEDARDSFRLTSRDQGRITPTSIKRSHTIKRRISNKGNELSKQCVENPYIMLAPQRNELERHDFNVMQPSHRPLEKIEKHRDEWSISSSEMRNSAKMPPARIPHPPPSSVNVPSNANYNLPTSPTTRVGTTTERAPVISQQQHKFGHNIREQYDECNATTWSNHNKTSESSPEKNMIPPAPPPPPPPPPPAAAFNNASSSGATSHPHTTSQGRQNLLEAIRNADKSALRKVDRPLSSSGNNLMDAIGRMIEERRQHIRDSSDGVSFPYSSSVPE</sequence>
<evidence type="ECO:0000259" key="5">
    <source>
        <dbReference type="PROSITE" id="PS50108"/>
    </source>
</evidence>
<evidence type="ECO:0000256" key="2">
    <source>
        <dbReference type="ARBA" id="ARBA00022737"/>
    </source>
</evidence>
<comment type="subcellular location">
    <subcellularLocation>
        <location evidence="1">Nucleus</location>
    </subcellularLocation>
</comment>
<evidence type="ECO:0000313" key="7">
    <source>
        <dbReference type="Proteomes" id="UP000036681"/>
    </source>
</evidence>
<feature type="region of interest" description="Disordered" evidence="4">
    <location>
        <begin position="206"/>
        <end position="241"/>
    </location>
</feature>
<keyword evidence="3" id="KW-0539">Nucleus</keyword>
<organism evidence="7 8">
    <name type="scientific">Ascaris lumbricoides</name>
    <name type="common">Giant roundworm</name>
    <dbReference type="NCBI Taxonomy" id="6252"/>
    <lineage>
        <taxon>Eukaryota</taxon>
        <taxon>Metazoa</taxon>
        <taxon>Ecdysozoa</taxon>
        <taxon>Nematoda</taxon>
        <taxon>Chromadorea</taxon>
        <taxon>Rhabditida</taxon>
        <taxon>Spirurina</taxon>
        <taxon>Ascaridomorpha</taxon>
        <taxon>Ascaridoidea</taxon>
        <taxon>Ascarididae</taxon>
        <taxon>Ascaris</taxon>
    </lineage>
</organism>
<dbReference type="Gene3D" id="2.30.29.30">
    <property type="entry name" value="Pleckstrin-homology domain (PH domain)/Phosphotyrosine-binding domain (PTB)"/>
    <property type="match status" value="1"/>
</dbReference>